<comment type="catalytic activity">
    <reaction evidence="8">
        <text>(sulfur carrier)-H + L-cysteine = (sulfur carrier)-SH + L-alanine</text>
        <dbReference type="Rhea" id="RHEA:43892"/>
        <dbReference type="Rhea" id="RHEA-COMP:14737"/>
        <dbReference type="Rhea" id="RHEA-COMP:14739"/>
        <dbReference type="ChEBI" id="CHEBI:29917"/>
        <dbReference type="ChEBI" id="CHEBI:35235"/>
        <dbReference type="ChEBI" id="CHEBI:57972"/>
        <dbReference type="ChEBI" id="CHEBI:64428"/>
        <dbReference type="EC" id="2.8.1.7"/>
    </reaction>
</comment>
<dbReference type="SMART" id="SM00730">
    <property type="entry name" value="PSN"/>
    <property type="match status" value="1"/>
</dbReference>
<dbReference type="InterPro" id="IPR042524">
    <property type="entry name" value="Presenilin_C"/>
</dbReference>
<dbReference type="InterPro" id="IPR015424">
    <property type="entry name" value="PyrdxlP-dep_Trfase"/>
</dbReference>
<feature type="domain" description="Aminotransferase class V" evidence="10">
    <location>
        <begin position="51"/>
        <end position="343"/>
    </location>
</feature>
<dbReference type="Pfam" id="PF01080">
    <property type="entry name" value="Presenilin"/>
    <property type="match status" value="1"/>
</dbReference>
<feature type="transmembrane region" description="Helical" evidence="9">
    <location>
        <begin position="530"/>
        <end position="549"/>
    </location>
</feature>
<keyword evidence="9" id="KW-0378">Hydrolase</keyword>
<evidence type="ECO:0000313" key="11">
    <source>
        <dbReference type="EMBL" id="KAG6386054.1"/>
    </source>
</evidence>
<dbReference type="PANTHER" id="PTHR10202:SF13">
    <property type="entry name" value="PRESENILIN HOMOLOG"/>
    <property type="match status" value="1"/>
</dbReference>
<keyword evidence="4 9" id="KW-0914">Notch signaling pathway</keyword>
<keyword evidence="12" id="KW-1185">Reference proteome</keyword>
<dbReference type="AlphaFoldDB" id="A0A8X8YZQ9"/>
<keyword evidence="7 9" id="KW-0472">Membrane</keyword>
<dbReference type="SUPFAM" id="SSF53383">
    <property type="entry name" value="PLP-dependent transferases"/>
    <property type="match status" value="1"/>
</dbReference>
<keyword evidence="6 9" id="KW-0333">Golgi apparatus</keyword>
<dbReference type="GO" id="GO:0070765">
    <property type="term" value="C:gamma-secretase complex"/>
    <property type="evidence" value="ECO:0007669"/>
    <property type="project" value="TreeGrafter"/>
</dbReference>
<reference evidence="11" key="1">
    <citation type="submission" date="2018-01" db="EMBL/GenBank/DDBJ databases">
        <authorList>
            <person name="Mao J.F."/>
        </authorList>
    </citation>
    <scope>NUCLEOTIDE SEQUENCE</scope>
    <source>
        <strain evidence="11">Huo1</strain>
        <tissue evidence="11">Leaf</tissue>
    </source>
</reference>
<evidence type="ECO:0000256" key="3">
    <source>
        <dbReference type="ARBA" id="ARBA00022824"/>
    </source>
</evidence>
<feature type="transmembrane region" description="Helical" evidence="9">
    <location>
        <begin position="507"/>
        <end position="525"/>
    </location>
</feature>
<accession>A0A8X8YZQ9</accession>
<reference evidence="11" key="2">
    <citation type="submission" date="2020-08" db="EMBL/GenBank/DDBJ databases">
        <title>Plant Genome Project.</title>
        <authorList>
            <person name="Zhang R.-G."/>
        </authorList>
    </citation>
    <scope>NUCLEOTIDE SEQUENCE</scope>
    <source>
        <strain evidence="11">Huo1</strain>
        <tissue evidence="11">Leaf</tissue>
    </source>
</reference>
<dbReference type="Pfam" id="PF00266">
    <property type="entry name" value="Aminotran_5"/>
    <property type="match status" value="2"/>
</dbReference>
<gene>
    <name evidence="11" type="ORF">SASPL_154940</name>
</gene>
<dbReference type="Gene3D" id="3.40.640.10">
    <property type="entry name" value="Type I PLP-dependent aspartate aminotransferase-like (Major domain)"/>
    <property type="match status" value="1"/>
</dbReference>
<name>A0A8X8YZQ9_SALSN</name>
<dbReference type="InterPro" id="IPR015421">
    <property type="entry name" value="PyrdxlP-dep_Trfase_major"/>
</dbReference>
<dbReference type="GO" id="GO:0000139">
    <property type="term" value="C:Golgi membrane"/>
    <property type="evidence" value="ECO:0007669"/>
    <property type="project" value="UniProtKB-SubCell"/>
</dbReference>
<proteinExistence type="inferred from homology"/>
<dbReference type="GO" id="GO:0007219">
    <property type="term" value="P:Notch signaling pathway"/>
    <property type="evidence" value="ECO:0007669"/>
    <property type="project" value="UniProtKB-KW"/>
</dbReference>
<comment type="domain">
    <text evidence="9">The PAL motif is required for normal active site conformation.</text>
</comment>
<protein>
    <recommendedName>
        <fullName evidence="9">Presenilin</fullName>
        <ecNumber evidence="9">3.4.23.-</ecNumber>
    </recommendedName>
</protein>
<dbReference type="GO" id="GO:0006534">
    <property type="term" value="P:cysteine metabolic process"/>
    <property type="evidence" value="ECO:0007669"/>
    <property type="project" value="InterPro"/>
</dbReference>
<dbReference type="InterPro" id="IPR000192">
    <property type="entry name" value="Aminotrans_V_dom"/>
</dbReference>
<dbReference type="Proteomes" id="UP000298416">
    <property type="component" value="Unassembled WGS sequence"/>
</dbReference>
<dbReference type="GO" id="GO:0006509">
    <property type="term" value="P:membrane protein ectodomain proteolysis"/>
    <property type="evidence" value="ECO:0007669"/>
    <property type="project" value="TreeGrafter"/>
</dbReference>
<feature type="domain" description="Aminotransferase class V" evidence="10">
    <location>
        <begin position="351"/>
        <end position="386"/>
    </location>
</feature>
<dbReference type="GO" id="GO:0016485">
    <property type="term" value="P:protein processing"/>
    <property type="evidence" value="ECO:0007669"/>
    <property type="project" value="InterPro"/>
</dbReference>
<dbReference type="Gene3D" id="1.10.472.100">
    <property type="entry name" value="Presenilin"/>
    <property type="match status" value="1"/>
</dbReference>
<dbReference type="GO" id="GO:0005789">
    <property type="term" value="C:endoplasmic reticulum membrane"/>
    <property type="evidence" value="ECO:0007669"/>
    <property type="project" value="UniProtKB-SubCell"/>
</dbReference>
<dbReference type="InterPro" id="IPR006639">
    <property type="entry name" value="Preselin/SPP"/>
</dbReference>
<dbReference type="GO" id="GO:0031071">
    <property type="term" value="F:cysteine desulfurase activity"/>
    <property type="evidence" value="ECO:0007669"/>
    <property type="project" value="UniProtKB-EC"/>
</dbReference>
<sequence>MHKSINQIGIYLQIVPSPYRSLRFLLRRSLAHLTRPDFPILHQEVNGKRLVYLDNAATSQKPAAVVNALRNYYESYNSNVHRGIHYLSAKATDEYELARQKVANFINASDCREIVFTRNATEAINLVAYSWGLSNLKEGDEVILTIAEHHSAIVPWQFVAQKTGAVLMFVSLGEDEVPDVEKLREMISKRAKLVVVHHVSNVLASVLPIDQVVSWAHDVGAKVLVDACQSVPHMVVDVRSLDADFLVASSHKMCGPTGIGFLYGKSELLSSMPPFLGGGEMISDGFLDHSTYAEPPSKFEAGTPAIGEAIGLGATIDYLSAIELANYLYDRLSSVPSVCVYGPKLLETMPSHGHHCARPLHRYLGVNSSARASLHFYNTEEDVDDFINALSDTIYFFLHLSIILVSVLNGGSSFDDGLSFATMATMAYSESSSNSIWDKLKGALLNSLVFVAVVTVATFLLVLLFYLNCTKFLKYYMGFSSLLVLGFMGGEIALFLIKVWSFPIDCFTFAVALYNFTVVGVMAVFMSKMAIFVTQAYLVVIGMLVAYWFTLLPEWTTWGLLVAMSLYDLAAVLLPGGPLRLLVELAMARDEDIPALVYEARPVISDAGLGDGVVRRRVWREGRGDLDEDQRLRSDIVSDSSLRTYGESGSERNIVDAEEGMALGEDSELAAPLIQHINIRMNSLDNAVSGENLALEGIGLGSSGAIKLGLGDFIFYSVLVGRAAMYDFMTVYACYLAVIAGLGITLMLLAFYRKALPALPFSVLLGAKSGTVDTKRPIFLLLIDQWTFLLFLIFKPYPLCAHQRHLMYELYLGFVIINDQFCCQRAEVQEVLWSRDIVLSNYMLLYDVLQKAGGPVELLLEMKADNCDMAMNGMKLQNGAGTKFELTRMKTLELMLALRMIFDSDGFSATLEE</sequence>
<comment type="caution">
    <text evidence="11">The sequence shown here is derived from an EMBL/GenBank/DDBJ whole genome shotgun (WGS) entry which is preliminary data.</text>
</comment>
<evidence type="ECO:0000256" key="8">
    <source>
        <dbReference type="ARBA" id="ARBA00050776"/>
    </source>
</evidence>
<dbReference type="CDD" id="cd06453">
    <property type="entry name" value="SufS_like"/>
    <property type="match status" value="1"/>
</dbReference>
<comment type="subunit">
    <text evidence="9">Homodimer.</text>
</comment>
<dbReference type="PRINTS" id="PR01072">
    <property type="entry name" value="PRESENILIN"/>
</dbReference>
<keyword evidence="2 9" id="KW-0812">Transmembrane</keyword>
<organism evidence="11">
    <name type="scientific">Salvia splendens</name>
    <name type="common">Scarlet sage</name>
    <dbReference type="NCBI Taxonomy" id="180675"/>
    <lineage>
        <taxon>Eukaryota</taxon>
        <taxon>Viridiplantae</taxon>
        <taxon>Streptophyta</taxon>
        <taxon>Embryophyta</taxon>
        <taxon>Tracheophyta</taxon>
        <taxon>Spermatophyta</taxon>
        <taxon>Magnoliopsida</taxon>
        <taxon>eudicotyledons</taxon>
        <taxon>Gunneridae</taxon>
        <taxon>Pentapetalae</taxon>
        <taxon>asterids</taxon>
        <taxon>lamiids</taxon>
        <taxon>Lamiales</taxon>
        <taxon>Lamiaceae</taxon>
        <taxon>Nepetoideae</taxon>
        <taxon>Mentheae</taxon>
        <taxon>Salviinae</taxon>
        <taxon>Salvia</taxon>
        <taxon>Salvia subgen. Calosphace</taxon>
        <taxon>core Calosphace</taxon>
    </lineage>
</organism>
<dbReference type="InterPro" id="IPR015422">
    <property type="entry name" value="PyrdxlP-dep_Trfase_small"/>
</dbReference>
<dbReference type="InterPro" id="IPR010970">
    <property type="entry name" value="Cys_dSase_SufS"/>
</dbReference>
<dbReference type="GO" id="GO:0042500">
    <property type="term" value="F:aspartic endopeptidase activity, intramembrane cleaving"/>
    <property type="evidence" value="ECO:0007669"/>
    <property type="project" value="InterPro"/>
</dbReference>
<feature type="transmembrane region" description="Helical" evidence="9">
    <location>
        <begin position="555"/>
        <end position="574"/>
    </location>
</feature>
<keyword evidence="3 9" id="KW-0256">Endoplasmic reticulum</keyword>
<evidence type="ECO:0000313" key="12">
    <source>
        <dbReference type="Proteomes" id="UP000298416"/>
    </source>
</evidence>
<dbReference type="EC" id="3.4.23.-" evidence="9"/>
<dbReference type="Gene3D" id="3.90.1150.10">
    <property type="entry name" value="Aspartate Aminotransferase, domain 1"/>
    <property type="match status" value="2"/>
</dbReference>
<dbReference type="EMBL" id="PNBA02000022">
    <property type="protein sequence ID" value="KAG6386054.1"/>
    <property type="molecule type" value="Genomic_DNA"/>
</dbReference>
<comment type="similarity">
    <text evidence="1 9">Belongs to the peptidase A22A family.</text>
</comment>
<evidence type="ECO:0000256" key="1">
    <source>
        <dbReference type="ARBA" id="ARBA00008604"/>
    </source>
</evidence>
<keyword evidence="5 9" id="KW-1133">Transmembrane helix</keyword>
<dbReference type="PANTHER" id="PTHR10202">
    <property type="entry name" value="PRESENILIN"/>
    <property type="match status" value="1"/>
</dbReference>
<evidence type="ECO:0000256" key="2">
    <source>
        <dbReference type="ARBA" id="ARBA00022692"/>
    </source>
</evidence>
<evidence type="ECO:0000256" key="7">
    <source>
        <dbReference type="ARBA" id="ARBA00023136"/>
    </source>
</evidence>
<comment type="function">
    <text evidence="9">Probable subunit of the gamma-secretase complex, an endoprotease complex that catalyzes the intramembrane cleavage of integral membrane proteins such as Notch receptors.</text>
</comment>
<evidence type="ECO:0000256" key="6">
    <source>
        <dbReference type="ARBA" id="ARBA00023034"/>
    </source>
</evidence>
<feature type="transmembrane region" description="Helical" evidence="9">
    <location>
        <begin position="443"/>
        <end position="467"/>
    </location>
</feature>
<keyword evidence="9" id="KW-0645">Protease</keyword>
<comment type="subcellular location">
    <subcellularLocation>
        <location evidence="9">Endoplasmic reticulum membrane</location>
        <topology evidence="9">Multi-pass membrane protein</topology>
    </subcellularLocation>
    <subcellularLocation>
        <location evidence="9">Golgi apparatus membrane</location>
        <topology evidence="9">Multi-pass membrane protein</topology>
    </subcellularLocation>
</comment>
<dbReference type="InterPro" id="IPR001108">
    <property type="entry name" value="Peptidase_A22A"/>
</dbReference>
<evidence type="ECO:0000256" key="5">
    <source>
        <dbReference type="ARBA" id="ARBA00022989"/>
    </source>
</evidence>
<evidence type="ECO:0000259" key="10">
    <source>
        <dbReference type="Pfam" id="PF00266"/>
    </source>
</evidence>
<dbReference type="GO" id="GO:0030170">
    <property type="term" value="F:pyridoxal phosphate binding"/>
    <property type="evidence" value="ECO:0007669"/>
    <property type="project" value="InterPro"/>
</dbReference>
<feature type="transmembrane region" description="Helical" evidence="9">
    <location>
        <begin position="732"/>
        <end position="752"/>
    </location>
</feature>
<feature type="transmembrane region" description="Helical" evidence="9">
    <location>
        <begin position="479"/>
        <end position="501"/>
    </location>
</feature>
<evidence type="ECO:0000256" key="9">
    <source>
        <dbReference type="RuleBase" id="RU361148"/>
    </source>
</evidence>
<evidence type="ECO:0000256" key="4">
    <source>
        <dbReference type="ARBA" id="ARBA00022976"/>
    </source>
</evidence>